<keyword evidence="3" id="KW-1185">Reference proteome</keyword>
<feature type="compositionally biased region" description="Basic residues" evidence="1">
    <location>
        <begin position="106"/>
        <end position="116"/>
    </location>
</feature>
<proteinExistence type="predicted"/>
<protein>
    <submittedName>
        <fullName evidence="2">Uncharacterized protein</fullName>
    </submittedName>
</protein>
<feature type="compositionally biased region" description="Low complexity" evidence="1">
    <location>
        <begin position="190"/>
        <end position="202"/>
    </location>
</feature>
<dbReference type="Proteomes" id="UP000000851">
    <property type="component" value="Chromosome"/>
</dbReference>
<evidence type="ECO:0000256" key="1">
    <source>
        <dbReference type="SAM" id="MobiDB-lite"/>
    </source>
</evidence>
<organism evidence="2 3">
    <name type="scientific">Catenulispora acidiphila (strain DSM 44928 / JCM 14897 / NBRC 102108 / NRRL B-24433 / ID139908)</name>
    <dbReference type="NCBI Taxonomy" id="479433"/>
    <lineage>
        <taxon>Bacteria</taxon>
        <taxon>Bacillati</taxon>
        <taxon>Actinomycetota</taxon>
        <taxon>Actinomycetes</taxon>
        <taxon>Catenulisporales</taxon>
        <taxon>Catenulisporaceae</taxon>
        <taxon>Catenulispora</taxon>
    </lineage>
</organism>
<feature type="compositionally biased region" description="Basic and acidic residues" evidence="1">
    <location>
        <begin position="178"/>
        <end position="188"/>
    </location>
</feature>
<dbReference type="InParanoid" id="C7Q2G0"/>
<accession>C7Q2G0</accession>
<reference evidence="2 3" key="1">
    <citation type="journal article" date="2009" name="Stand. Genomic Sci.">
        <title>Complete genome sequence of Catenulispora acidiphila type strain (ID 139908).</title>
        <authorList>
            <person name="Copeland A."/>
            <person name="Lapidus A."/>
            <person name="Glavina Del Rio T."/>
            <person name="Nolan M."/>
            <person name="Lucas S."/>
            <person name="Chen F."/>
            <person name="Tice H."/>
            <person name="Cheng J.F."/>
            <person name="Bruce D."/>
            <person name="Goodwin L."/>
            <person name="Pitluck S."/>
            <person name="Mikhailova N."/>
            <person name="Pati A."/>
            <person name="Ivanova N."/>
            <person name="Mavromatis K."/>
            <person name="Chen A."/>
            <person name="Palaniappan K."/>
            <person name="Chain P."/>
            <person name="Land M."/>
            <person name="Hauser L."/>
            <person name="Chang Y.J."/>
            <person name="Jeffries C.D."/>
            <person name="Chertkov O."/>
            <person name="Brettin T."/>
            <person name="Detter J.C."/>
            <person name="Han C."/>
            <person name="Ali Z."/>
            <person name="Tindall B.J."/>
            <person name="Goker M."/>
            <person name="Bristow J."/>
            <person name="Eisen J.A."/>
            <person name="Markowitz V."/>
            <person name="Hugenholtz P."/>
            <person name="Kyrpides N.C."/>
            <person name="Klenk H.P."/>
        </authorList>
    </citation>
    <scope>NUCLEOTIDE SEQUENCE [LARGE SCALE GENOMIC DNA]</scope>
    <source>
        <strain evidence="3">DSM 44928 / JCM 14897 / NBRC 102108 / NRRL B-24433 / ID139908</strain>
    </source>
</reference>
<name>C7Q2G0_CATAD</name>
<gene>
    <name evidence="2" type="ordered locus">Caci_0869</name>
</gene>
<dbReference type="EMBL" id="CP001700">
    <property type="protein sequence ID" value="ACU69802.1"/>
    <property type="molecule type" value="Genomic_DNA"/>
</dbReference>
<feature type="compositionally biased region" description="Basic residues" evidence="1">
    <location>
        <begin position="47"/>
        <end position="56"/>
    </location>
</feature>
<dbReference type="HOGENOM" id="CLU_911174_0_0_11"/>
<dbReference type="KEGG" id="cai:Caci_0869"/>
<evidence type="ECO:0000313" key="2">
    <source>
        <dbReference type="EMBL" id="ACU69802.1"/>
    </source>
</evidence>
<feature type="compositionally biased region" description="Basic residues" evidence="1">
    <location>
        <begin position="127"/>
        <end position="136"/>
    </location>
</feature>
<feature type="compositionally biased region" description="Basic residues" evidence="1">
    <location>
        <begin position="203"/>
        <end position="212"/>
    </location>
</feature>
<sequence length="305" mass="35439">MRTTGRACSGSMSRAAARSSSRIRWARRAGYFARRLHRENPWPTSFRPRRRHHLARTSRDLLPHRPPDRRPKARWHRRSANPDATQLPHANHHHCSERAPQLSPRRLSRRRHRRQRSAADCQDPARAHRRHHHSRRTNPPTRMPGCSGWRSSQHPRPDPAGSDHGCPHSYKPPLVQLIERRRAPDRIRRPASASCRGRAPRPALRRAAQRRNRRSARWRSCIRLLISQGSRQQVLAQDLSYPGGSRGKGANRLPLLAKAPAGRRGEDARRKLGYLRRKWRMLLVLPRTLARRQVGWGCFRQAPAR</sequence>
<feature type="region of interest" description="Disordered" evidence="1">
    <location>
        <begin position="41"/>
        <end position="212"/>
    </location>
</feature>
<evidence type="ECO:0000313" key="3">
    <source>
        <dbReference type="Proteomes" id="UP000000851"/>
    </source>
</evidence>
<dbReference type="AlphaFoldDB" id="C7Q2G0"/>
<feature type="compositionally biased region" description="Basic and acidic residues" evidence="1">
    <location>
        <begin position="57"/>
        <end position="70"/>
    </location>
</feature>